<feature type="compositionally biased region" description="Polar residues" evidence="2">
    <location>
        <begin position="1214"/>
        <end position="1240"/>
    </location>
</feature>
<protein>
    <recommendedName>
        <fullName evidence="3">GYF domain-containing protein</fullName>
    </recommendedName>
</protein>
<feature type="compositionally biased region" description="Low complexity" evidence="2">
    <location>
        <begin position="1309"/>
        <end position="1343"/>
    </location>
</feature>
<dbReference type="InterPro" id="IPR003169">
    <property type="entry name" value="GYF"/>
</dbReference>
<feature type="compositionally biased region" description="Polar residues" evidence="2">
    <location>
        <begin position="1"/>
        <end position="25"/>
    </location>
</feature>
<dbReference type="EMBL" id="ML978123">
    <property type="protein sequence ID" value="KAF2101201.1"/>
    <property type="molecule type" value="Genomic_DNA"/>
</dbReference>
<feature type="compositionally biased region" description="Basic and acidic residues" evidence="2">
    <location>
        <begin position="232"/>
        <end position="247"/>
    </location>
</feature>
<comment type="caution">
    <text evidence="4">The sequence shown here is derived from an EMBL/GenBank/DDBJ whole genome shotgun (WGS) entry which is preliminary data.</text>
</comment>
<dbReference type="SMART" id="SM00444">
    <property type="entry name" value="GYF"/>
    <property type="match status" value="1"/>
</dbReference>
<dbReference type="SUPFAM" id="SSF55277">
    <property type="entry name" value="GYF domain"/>
    <property type="match status" value="1"/>
</dbReference>
<feature type="coiled-coil region" evidence="1">
    <location>
        <begin position="1061"/>
        <end position="1122"/>
    </location>
</feature>
<feature type="compositionally biased region" description="Basic and acidic residues" evidence="2">
    <location>
        <begin position="271"/>
        <end position="282"/>
    </location>
</feature>
<feature type="compositionally biased region" description="Basic and acidic residues" evidence="2">
    <location>
        <begin position="361"/>
        <end position="373"/>
    </location>
</feature>
<feature type="compositionally biased region" description="Gly residues" evidence="2">
    <location>
        <begin position="534"/>
        <end position="548"/>
    </location>
</feature>
<dbReference type="PANTHER" id="PTHR14445">
    <property type="entry name" value="GRB10 INTERACTING GYF PROTEIN"/>
    <property type="match status" value="1"/>
</dbReference>
<feature type="region of interest" description="Disordered" evidence="2">
    <location>
        <begin position="664"/>
        <end position="786"/>
    </location>
</feature>
<feature type="region of interest" description="Disordered" evidence="2">
    <location>
        <begin position="1158"/>
        <end position="1355"/>
    </location>
</feature>
<feature type="domain" description="GYF" evidence="3">
    <location>
        <begin position="795"/>
        <end position="843"/>
    </location>
</feature>
<dbReference type="InterPro" id="IPR035445">
    <property type="entry name" value="GYF-like_dom_sf"/>
</dbReference>
<feature type="compositionally biased region" description="Pro residues" evidence="2">
    <location>
        <begin position="1197"/>
        <end position="1209"/>
    </location>
</feature>
<keyword evidence="5" id="KW-1185">Reference proteome</keyword>
<dbReference type="PROSITE" id="PS50829">
    <property type="entry name" value="GYF"/>
    <property type="match status" value="1"/>
</dbReference>
<dbReference type="InterPro" id="IPR051640">
    <property type="entry name" value="GRB10-interact_GYF"/>
</dbReference>
<feature type="region of interest" description="Disordered" evidence="2">
    <location>
        <begin position="165"/>
        <end position="569"/>
    </location>
</feature>
<evidence type="ECO:0000313" key="4">
    <source>
        <dbReference type="EMBL" id="KAF2101201.1"/>
    </source>
</evidence>
<accession>A0A9P4M7Z6</accession>
<dbReference type="Proteomes" id="UP000799772">
    <property type="component" value="Unassembled WGS sequence"/>
</dbReference>
<feature type="compositionally biased region" description="Low complexity" evidence="2">
    <location>
        <begin position="1165"/>
        <end position="1182"/>
    </location>
</feature>
<name>A0A9P4M7Z6_9PEZI</name>
<feature type="compositionally biased region" description="Polar residues" evidence="2">
    <location>
        <begin position="964"/>
        <end position="974"/>
    </location>
</feature>
<dbReference type="OrthoDB" id="48509at2759"/>
<evidence type="ECO:0000256" key="2">
    <source>
        <dbReference type="SAM" id="MobiDB-lite"/>
    </source>
</evidence>
<dbReference type="CDD" id="cd00072">
    <property type="entry name" value="GYF"/>
    <property type="match status" value="1"/>
</dbReference>
<keyword evidence="1" id="KW-0175">Coiled coil</keyword>
<sequence>MAPSTFASAAAGNNAQSRTDSSSGEWNRRANGATQTFRRPSLATSISNSAHQRDGSGTSNAGVYIPPHVSRNGALVEDRYSREQLLSLYKEQKESTSLADGLSELYVGGWEPNFANGTSATAWGKRDDQSKDTQPGADICWDHDGSVLPLGLMDMTDEEKELFTTSVNSTLKPPQQSTNKDGTPREGLSMRKSSVSQAQNSPGGYGLTSPTSTRPTGRRREPSDAYPFPRDSGTKPESSKFTRDDPHAATPPPALLRRRTDFKESGSTPETEERDKDKKAEGDSSGLVGLGNLKRSVTMGSGAGLNGPSSPWSTTTPTSSSFSPMGAFSSFGLNSAQTGEKRPGFGSLRSESRFKGLMSKDTLEPKESEERPSLSKLTEQSEAETGQRGPSWMETRANRPLSNDTDPYPEDDVPSGSAALGGGLDTSPPRSRGLFGLGTPQRQESVDEAAFSAFGMTADPATLRDNLPGRSDFAHQTPHRAPEGAMEPMSPTDTNPYQSPDHDKPDHEEDDADPPPFGGRSATFGLDQSSSGLPGLGGFGAARGGGTGPFDVNASDRSQTSSTGPSRPFGGLSGFGGLPGGLPGLGSSSTWATQGGIGTPNQDKSRYGEAFGESSLFGALGEMQSPGLAGLGSGAGFGALGGTGTLGRGSKMGSLFPAAMQEQMRSTEARGSTDEGSVDSNERPTPFGTFGRNTFGTAPGGVAPVRDSESPFRGNRGLFDDLLGSRSPYLPGEGGKAPFGQPQSSGPLHTPTVTNAGQGAIGTQPGVGTQRQGASSSASNQPPALQQRTMVMPDRMRWVYKDPQGNQQGPWSGLEMHDWYKAGFFSPELQVKKEEDPEFEPLAHLIRRIGNSREPFLVPQIGIPHGPASTQPGNAWAAGTLGGANVTAGSAQPPFASSFPSFGTTLTAEQQNALERRKQEEQYLMARQKEHLAQQQMLLKMQMQQGGMAPNLHHHGSAHSLHSQPSFGSMTSPGGFQASPAQGPVSAGQSLPGFFDNSFRGSQTSVGPDLSMLSNIREEDMPAFMERLNLSRQSQSSISGPAGSFPFQQQQNLGSDQFAQVAAVQNERARLQREQQEHEAFLGRSGNDQLAAQASAERLQEFHDLRAALEQEEQDHQQMMHEQFLEHHQQQELHEESASLLSSETSPIEAIAREPHEMSLTEQVQKTQSENQQRQQEQAKPQLPWATRIDTATAVQPFPPPTSSSPMPAPIAQRKQNLADQLTADSRSQTQTPSVDTPSASIAPWAKETTEQQPKGPSLREIQEAEAKKAAEREAIEAATRRAQAEKELLAATSVSAPAPGLPSGATWASGGTPTTPSAAAPSAWAKPLAGKSGQSSAAQAKKTLQQIQKEEEARKQRAAAAAAAATATATQVAMMGPAGKRYADLASKAAAVPITPTAGGAWTTVGAGGKPKVPPIPTGPAAPAAVRSVSGPAVPSIVKAPTTVNKIGTPVRDKASALEELRKWAVGELRGDIKSGSVEQFVTDLFSLPMESEILVDAVHHSSQTLDSRHFVEEFIRRRKLADKGIVDANHSASPGAHAADRKSAGGEWSEVAKKGPAKPEEVNNFRVVAAKKKGGKR</sequence>
<feature type="region of interest" description="Disordered" evidence="2">
    <location>
        <begin position="118"/>
        <end position="140"/>
    </location>
</feature>
<dbReference type="PANTHER" id="PTHR14445:SF36">
    <property type="entry name" value="FI03272P-RELATED"/>
    <property type="match status" value="1"/>
</dbReference>
<evidence type="ECO:0000313" key="5">
    <source>
        <dbReference type="Proteomes" id="UP000799772"/>
    </source>
</evidence>
<evidence type="ECO:0000259" key="3">
    <source>
        <dbReference type="PROSITE" id="PS50829"/>
    </source>
</evidence>
<gene>
    <name evidence="4" type="ORF">NA57DRAFT_53178</name>
</gene>
<dbReference type="Pfam" id="PF02213">
    <property type="entry name" value="GYF"/>
    <property type="match status" value="1"/>
</dbReference>
<feature type="region of interest" description="Disordered" evidence="2">
    <location>
        <begin position="1"/>
        <end position="70"/>
    </location>
</feature>
<dbReference type="Gene3D" id="3.30.1490.40">
    <property type="match status" value="1"/>
</dbReference>
<feature type="compositionally biased region" description="Polar residues" evidence="2">
    <location>
        <begin position="375"/>
        <end position="384"/>
    </location>
</feature>
<feature type="compositionally biased region" description="Polar residues" evidence="2">
    <location>
        <begin position="766"/>
        <end position="786"/>
    </location>
</feature>
<organism evidence="4 5">
    <name type="scientific">Rhizodiscina lignyota</name>
    <dbReference type="NCBI Taxonomy" id="1504668"/>
    <lineage>
        <taxon>Eukaryota</taxon>
        <taxon>Fungi</taxon>
        <taxon>Dikarya</taxon>
        <taxon>Ascomycota</taxon>
        <taxon>Pezizomycotina</taxon>
        <taxon>Dothideomycetes</taxon>
        <taxon>Pleosporomycetidae</taxon>
        <taxon>Aulographales</taxon>
        <taxon>Rhizodiscinaceae</taxon>
        <taxon>Rhizodiscina</taxon>
    </lineage>
</organism>
<feature type="compositionally biased region" description="Polar residues" evidence="2">
    <location>
        <begin position="32"/>
        <end position="61"/>
    </location>
</feature>
<feature type="region of interest" description="Disordered" evidence="2">
    <location>
        <begin position="944"/>
        <end position="1010"/>
    </location>
</feature>
<feature type="compositionally biased region" description="Low complexity" evidence="2">
    <location>
        <begin position="308"/>
        <end position="331"/>
    </location>
</feature>
<feature type="compositionally biased region" description="Polar residues" evidence="2">
    <location>
        <begin position="191"/>
        <end position="202"/>
    </location>
</feature>
<feature type="compositionally biased region" description="Polar residues" evidence="2">
    <location>
        <begin position="165"/>
        <end position="181"/>
    </location>
</feature>
<feature type="compositionally biased region" description="Polar residues" evidence="2">
    <location>
        <begin position="741"/>
        <end position="757"/>
    </location>
</feature>
<proteinExistence type="predicted"/>
<reference evidence="4" key="1">
    <citation type="journal article" date="2020" name="Stud. Mycol.">
        <title>101 Dothideomycetes genomes: a test case for predicting lifestyles and emergence of pathogens.</title>
        <authorList>
            <person name="Haridas S."/>
            <person name="Albert R."/>
            <person name="Binder M."/>
            <person name="Bloem J."/>
            <person name="Labutti K."/>
            <person name="Salamov A."/>
            <person name="Andreopoulos B."/>
            <person name="Baker S."/>
            <person name="Barry K."/>
            <person name="Bills G."/>
            <person name="Bluhm B."/>
            <person name="Cannon C."/>
            <person name="Castanera R."/>
            <person name="Culley D."/>
            <person name="Daum C."/>
            <person name="Ezra D."/>
            <person name="Gonzalez J."/>
            <person name="Henrissat B."/>
            <person name="Kuo A."/>
            <person name="Liang C."/>
            <person name="Lipzen A."/>
            <person name="Lutzoni F."/>
            <person name="Magnuson J."/>
            <person name="Mondo S."/>
            <person name="Nolan M."/>
            <person name="Ohm R."/>
            <person name="Pangilinan J."/>
            <person name="Park H.-J."/>
            <person name="Ramirez L."/>
            <person name="Alfaro M."/>
            <person name="Sun H."/>
            <person name="Tritt A."/>
            <person name="Yoshinaga Y."/>
            <person name="Zwiers L.-H."/>
            <person name="Turgeon B."/>
            <person name="Goodwin S."/>
            <person name="Spatafora J."/>
            <person name="Crous P."/>
            <person name="Grigoriev I."/>
        </authorList>
    </citation>
    <scope>NUCLEOTIDE SEQUENCE</scope>
    <source>
        <strain evidence="4">CBS 133067</strain>
    </source>
</reference>
<feature type="region of interest" description="Disordered" evidence="2">
    <location>
        <begin position="1529"/>
        <end position="1579"/>
    </location>
</feature>
<evidence type="ECO:0000256" key="1">
    <source>
        <dbReference type="SAM" id="Coils"/>
    </source>
</evidence>
<dbReference type="GO" id="GO:0005829">
    <property type="term" value="C:cytosol"/>
    <property type="evidence" value="ECO:0007669"/>
    <property type="project" value="TreeGrafter"/>
</dbReference>
<feature type="compositionally biased region" description="Basic and acidic residues" evidence="2">
    <location>
        <begin position="1540"/>
        <end position="1565"/>
    </location>
</feature>
<feature type="compositionally biased region" description="Basic and acidic residues" evidence="2">
    <location>
        <begin position="1261"/>
        <end position="1289"/>
    </location>
</feature>